<feature type="compositionally biased region" description="Basic and acidic residues" evidence="5">
    <location>
        <begin position="256"/>
        <end position="275"/>
    </location>
</feature>
<comment type="caution">
    <text evidence="8">The sequence shown here is derived from an EMBL/GenBank/DDBJ whole genome shotgun (WGS) entry which is preliminary data.</text>
</comment>
<dbReference type="SUPFAM" id="SSF47384">
    <property type="entry name" value="Homodimeric domain of signal transducing histidine kinase"/>
    <property type="match status" value="1"/>
</dbReference>
<dbReference type="SMART" id="SM00448">
    <property type="entry name" value="REC"/>
    <property type="match status" value="1"/>
</dbReference>
<dbReference type="Pfam" id="PF01590">
    <property type="entry name" value="GAF"/>
    <property type="match status" value="1"/>
</dbReference>
<dbReference type="GO" id="GO:0000155">
    <property type="term" value="F:phosphorelay sensor kinase activity"/>
    <property type="evidence" value="ECO:0007669"/>
    <property type="project" value="InterPro"/>
</dbReference>
<dbReference type="Proteomes" id="UP001316803">
    <property type="component" value="Unassembled WGS sequence"/>
</dbReference>
<dbReference type="AlphaFoldDB" id="A0AAN8I934"/>
<feature type="compositionally biased region" description="Acidic residues" evidence="5">
    <location>
        <begin position="385"/>
        <end position="397"/>
    </location>
</feature>
<evidence type="ECO:0000256" key="3">
    <source>
        <dbReference type="ARBA" id="ARBA00022777"/>
    </source>
</evidence>
<dbReference type="PANTHER" id="PTHR43719:SF11">
    <property type="entry name" value="HISTIDINE KINASE_RESPONSE REGULATOR, PUTATIVE-RELATED"/>
    <property type="match status" value="1"/>
</dbReference>
<reference evidence="8 9" key="1">
    <citation type="submission" date="2022-12" db="EMBL/GenBank/DDBJ databases">
        <title>Genomic features and morphological characterization of a novel Knufia sp. strain isolated from spacecraft assembly facility.</title>
        <authorList>
            <person name="Teixeira M."/>
            <person name="Chander A.M."/>
            <person name="Stajich J.E."/>
            <person name="Venkateswaran K."/>
        </authorList>
    </citation>
    <scope>NUCLEOTIDE SEQUENCE [LARGE SCALE GENOMIC DNA]</scope>
    <source>
        <strain evidence="8 9">FJI-L2-BK-P2</strain>
    </source>
</reference>
<evidence type="ECO:0000259" key="7">
    <source>
        <dbReference type="PROSITE" id="PS50110"/>
    </source>
</evidence>
<name>A0AAN8I934_9EURO</name>
<dbReference type="Gene3D" id="3.40.50.2300">
    <property type="match status" value="1"/>
</dbReference>
<feature type="modified residue" description="4-aspartylphosphate" evidence="4">
    <location>
        <position position="1197"/>
    </location>
</feature>
<dbReference type="FunFam" id="1.10.287.130:FF:000023">
    <property type="entry name" value="Sensor histidine kinase/response regulator, putative"/>
    <property type="match status" value="1"/>
</dbReference>
<dbReference type="PROSITE" id="PS50109">
    <property type="entry name" value="HIS_KIN"/>
    <property type="match status" value="1"/>
</dbReference>
<feature type="domain" description="Histidine kinase" evidence="6">
    <location>
        <begin position="593"/>
        <end position="878"/>
    </location>
</feature>
<sequence length="1270" mass="139336">MNDNTEIAALDELARERDLNQYYQPWLNSTTLQAVPVHDEREKRSAVHASRDTTLTALAQLAALRLNVKRGMVSLINADTQIILAEATQTLSPVDETRHAPGDHLWLGNVSLPRKDCVDEHVFGSQWKTTTAGGQEQTLPALVIPDLAEDDRFKHRSYVTAKPGVRFYAGVPIVTKQGYEIGVYAVSDEKPRPEGIPPDQILYMQDIARVVADHLERVKDSVDKARDEVFVRGISTFIEGLSALKHKGNDLLSELEARSGPEEDDIRATDPRQEPPKAPAQQQEPGSPAETQVDSSANSRADGQEDNVLPIPKHTKTTEDPSKENTDTLTSDVRQIFARASKTIQQGVGARGCIFLDSSSGLFSTPNADDSSQVLSPQSWSTIQDDQDHDWDSEDDASLYGPAATNENGIDQIELSRIASEGEKPAAVLGSSLAEPSDLSPAGFIKRKHLKQCLIRYPFGQCFFLDRGGITPSNASVSDQAITGGGNNSRALPKYSSMTHNMIQPSRSSRTKYLPKQLLDQLPEAKWIIFLPLYNFAQRQWFATAIIWSNEPNIGDLKAAMPYLKTFGSCIMSEVTSMEAFKTSNAKSTFIASISHDLRSPLHGLLGSLEFLEDTMTSAYQMSLVDSIETCGKTLLDTIDHLLDYAKINDLKRGGANRDSKLSIMGTRHSDETYDPESGSSHLTTFDFAVLLEEVVEAVFAGQTFRKTKPRSRDPVDDATDKIRAIGLDDSESTEQQISAGTAKFSGKVLFVLNIDRENSWCMRGQTGALRRVIMNLVGNAIKYCNVGHIEVSLAMKQTSDSHADVEINVKDTGVGMSQTFLQNHIFKAFSQENPFTPGTGLGLSIASQIVQNLKGKIRIKSEKGVGTHVKVLLPMQLAPQSDCNEDEILQAAARVTMGKKICLLDPMGAESEQAPAQPSSLTTSITKTCENWFQMTCQQSRAIDSASDASVYVYCEPPPIEYLLQHHSERRAAGQSGKEAALLIICTNAFEAAALRAAGVSHLTSLGRIVEVISQPVGTRKLAKVLLQSLQRVEDSSTDKESPHVPNTLKQSFATAEAKQRAAEVAWVTSSVVYDQEIASYRPSVQPFKWKSEQPLSATANHFASPEAKSTFGDIKGGDLPGLGSIPHKKAAFTNDGSKTPHVLLVDDNNINLRLLVTFMKKIKLPFAEATDGLEAFTEYKKAAEANRPFNFVLMDLQMPVMDGLESTRKIREFEKESQAKTPATIIAITGVGSESVRKEAMDAGMSQFLTKPVKFRTLQQLLELQHQP</sequence>
<evidence type="ECO:0000256" key="4">
    <source>
        <dbReference type="PROSITE-ProRule" id="PRU00169"/>
    </source>
</evidence>
<dbReference type="PRINTS" id="PR00344">
    <property type="entry name" value="BCTRLSENSOR"/>
</dbReference>
<dbReference type="Gene3D" id="3.30.565.10">
    <property type="entry name" value="Histidine kinase-like ATPase, C-terminal domain"/>
    <property type="match status" value="1"/>
</dbReference>
<dbReference type="SUPFAM" id="SSF55874">
    <property type="entry name" value="ATPase domain of HSP90 chaperone/DNA topoisomerase II/histidine kinase"/>
    <property type="match status" value="1"/>
</dbReference>
<dbReference type="InterPro" id="IPR050956">
    <property type="entry name" value="2C_system_His_kinase"/>
</dbReference>
<accession>A0AAN8I934</accession>
<feature type="compositionally biased region" description="Polar residues" evidence="5">
    <location>
        <begin position="289"/>
        <end position="301"/>
    </location>
</feature>
<dbReference type="InterPro" id="IPR003018">
    <property type="entry name" value="GAF"/>
</dbReference>
<dbReference type="InterPro" id="IPR005467">
    <property type="entry name" value="His_kinase_dom"/>
</dbReference>
<dbReference type="InterPro" id="IPR003594">
    <property type="entry name" value="HATPase_dom"/>
</dbReference>
<dbReference type="FunFam" id="3.30.450.40:FF:000083">
    <property type="entry name" value="Sensor histidine kinase/response regulator, putative (AFU_orthologue AFUA_4G00660)"/>
    <property type="match status" value="1"/>
</dbReference>
<dbReference type="InterPro" id="IPR003661">
    <property type="entry name" value="HisK_dim/P_dom"/>
</dbReference>
<dbReference type="Pfam" id="PF00072">
    <property type="entry name" value="Response_reg"/>
    <property type="match status" value="1"/>
</dbReference>
<keyword evidence="9" id="KW-1185">Reference proteome</keyword>
<feature type="domain" description="Response regulatory" evidence="7">
    <location>
        <begin position="1143"/>
        <end position="1268"/>
    </location>
</feature>
<dbReference type="Pfam" id="PF00512">
    <property type="entry name" value="HisKA"/>
    <property type="match status" value="1"/>
</dbReference>
<dbReference type="SMART" id="SM00388">
    <property type="entry name" value="HisKA"/>
    <property type="match status" value="1"/>
</dbReference>
<dbReference type="InterPro" id="IPR004358">
    <property type="entry name" value="Sig_transdc_His_kin-like_C"/>
</dbReference>
<evidence type="ECO:0000256" key="1">
    <source>
        <dbReference type="ARBA" id="ARBA00022553"/>
    </source>
</evidence>
<evidence type="ECO:0000313" key="8">
    <source>
        <dbReference type="EMBL" id="KAK5958279.1"/>
    </source>
</evidence>
<dbReference type="InterPro" id="IPR029016">
    <property type="entry name" value="GAF-like_dom_sf"/>
</dbReference>
<organism evidence="8 9">
    <name type="scientific">Knufia fluminis</name>
    <dbReference type="NCBI Taxonomy" id="191047"/>
    <lineage>
        <taxon>Eukaryota</taxon>
        <taxon>Fungi</taxon>
        <taxon>Dikarya</taxon>
        <taxon>Ascomycota</taxon>
        <taxon>Pezizomycotina</taxon>
        <taxon>Eurotiomycetes</taxon>
        <taxon>Chaetothyriomycetidae</taxon>
        <taxon>Chaetothyriales</taxon>
        <taxon>Trichomeriaceae</taxon>
        <taxon>Knufia</taxon>
    </lineage>
</organism>
<dbReference type="InterPro" id="IPR001789">
    <property type="entry name" value="Sig_transdc_resp-reg_receiver"/>
</dbReference>
<dbReference type="Gene3D" id="1.10.287.130">
    <property type="match status" value="1"/>
</dbReference>
<keyword evidence="1 4" id="KW-0597">Phosphoprotein</keyword>
<dbReference type="PANTHER" id="PTHR43719">
    <property type="entry name" value="TWO-COMPONENT HISTIDINE KINASE"/>
    <property type="match status" value="1"/>
</dbReference>
<evidence type="ECO:0000256" key="5">
    <source>
        <dbReference type="SAM" id="MobiDB-lite"/>
    </source>
</evidence>
<dbReference type="CDD" id="cd00082">
    <property type="entry name" value="HisKA"/>
    <property type="match status" value="1"/>
</dbReference>
<dbReference type="Pfam" id="PF02518">
    <property type="entry name" value="HATPase_c"/>
    <property type="match status" value="1"/>
</dbReference>
<evidence type="ECO:0000259" key="6">
    <source>
        <dbReference type="PROSITE" id="PS50109"/>
    </source>
</evidence>
<dbReference type="Gene3D" id="3.30.450.40">
    <property type="match status" value="1"/>
</dbReference>
<feature type="compositionally biased region" description="Basic and acidic residues" evidence="5">
    <location>
        <begin position="316"/>
        <end position="326"/>
    </location>
</feature>
<evidence type="ECO:0000256" key="2">
    <source>
        <dbReference type="ARBA" id="ARBA00022679"/>
    </source>
</evidence>
<protein>
    <submittedName>
        <fullName evidence="8">Uncharacterized protein</fullName>
    </submittedName>
</protein>
<keyword evidence="2" id="KW-0808">Transferase</keyword>
<dbReference type="SUPFAM" id="SSF52172">
    <property type="entry name" value="CheY-like"/>
    <property type="match status" value="1"/>
</dbReference>
<dbReference type="PROSITE" id="PS50110">
    <property type="entry name" value="RESPONSE_REGULATORY"/>
    <property type="match status" value="1"/>
</dbReference>
<dbReference type="EMBL" id="JAKLMC020000001">
    <property type="protein sequence ID" value="KAK5958279.1"/>
    <property type="molecule type" value="Genomic_DNA"/>
</dbReference>
<dbReference type="InterPro" id="IPR036890">
    <property type="entry name" value="HATPase_C_sf"/>
</dbReference>
<dbReference type="SUPFAM" id="SSF55781">
    <property type="entry name" value="GAF domain-like"/>
    <property type="match status" value="1"/>
</dbReference>
<feature type="region of interest" description="Disordered" evidence="5">
    <location>
        <begin position="256"/>
        <end position="329"/>
    </location>
</feature>
<evidence type="ECO:0000313" key="9">
    <source>
        <dbReference type="Proteomes" id="UP001316803"/>
    </source>
</evidence>
<gene>
    <name evidence="8" type="ORF">OHC33_000121</name>
</gene>
<feature type="compositionally biased region" description="Polar residues" evidence="5">
    <location>
        <begin position="367"/>
        <end position="384"/>
    </location>
</feature>
<proteinExistence type="predicted"/>
<dbReference type="SMART" id="SM00387">
    <property type="entry name" value="HATPase_c"/>
    <property type="match status" value="1"/>
</dbReference>
<keyword evidence="3" id="KW-0418">Kinase</keyword>
<feature type="region of interest" description="Disordered" evidence="5">
    <location>
        <begin position="367"/>
        <end position="406"/>
    </location>
</feature>
<dbReference type="InterPro" id="IPR036097">
    <property type="entry name" value="HisK_dim/P_sf"/>
</dbReference>
<dbReference type="CDD" id="cd17546">
    <property type="entry name" value="REC_hyHK_CKI1_RcsC-like"/>
    <property type="match status" value="1"/>
</dbReference>
<dbReference type="InterPro" id="IPR011006">
    <property type="entry name" value="CheY-like_superfamily"/>
</dbReference>